<feature type="domain" description="Penicillin-binding protein transpeptidase" evidence="18">
    <location>
        <begin position="261"/>
        <end position="557"/>
    </location>
</feature>
<evidence type="ECO:0000313" key="20">
    <source>
        <dbReference type="EMBL" id="GLQ93045.1"/>
    </source>
</evidence>
<evidence type="ECO:0000256" key="2">
    <source>
        <dbReference type="ARBA" id="ARBA00022475"/>
    </source>
</evidence>
<evidence type="ECO:0000256" key="8">
    <source>
        <dbReference type="ARBA" id="ARBA00022801"/>
    </source>
</evidence>
<dbReference type="SUPFAM" id="SSF56601">
    <property type="entry name" value="beta-lactamase/transpeptidase-like"/>
    <property type="match status" value="1"/>
</dbReference>
<evidence type="ECO:0000256" key="17">
    <source>
        <dbReference type="SAM" id="MobiDB-lite"/>
    </source>
</evidence>
<feature type="domain" description="Penicillin-binding protein dimerisation" evidence="19">
    <location>
        <begin position="70"/>
        <end position="218"/>
    </location>
</feature>
<keyword evidence="15 16" id="KW-0961">Cell wall biogenesis/degradation</keyword>
<comment type="subcellular location">
    <subcellularLocation>
        <location evidence="1">Membrane</location>
    </subcellularLocation>
</comment>
<evidence type="ECO:0000256" key="3">
    <source>
        <dbReference type="ARBA" id="ARBA00022519"/>
    </source>
</evidence>
<comment type="function">
    <text evidence="16">Catalyzes cross-linking of the peptidoglycan cell wall at the division septum.</text>
</comment>
<accession>A0ABQ5XRC6</accession>
<evidence type="ECO:0000256" key="10">
    <source>
        <dbReference type="ARBA" id="ARBA00022984"/>
    </source>
</evidence>
<dbReference type="Proteomes" id="UP001156670">
    <property type="component" value="Unassembled WGS sequence"/>
</dbReference>
<evidence type="ECO:0000256" key="11">
    <source>
        <dbReference type="ARBA" id="ARBA00022989"/>
    </source>
</evidence>
<keyword evidence="10 16" id="KW-0573">Peptidoglycan synthesis</keyword>
<keyword evidence="14 16" id="KW-0131">Cell cycle</keyword>
<dbReference type="EC" id="3.4.16.4" evidence="16"/>
<feature type="region of interest" description="Disordered" evidence="17">
    <location>
        <begin position="586"/>
        <end position="608"/>
    </location>
</feature>
<keyword evidence="21" id="KW-1185">Reference proteome</keyword>
<evidence type="ECO:0000256" key="4">
    <source>
        <dbReference type="ARBA" id="ARBA00022618"/>
    </source>
</evidence>
<dbReference type="EMBL" id="BSOB01000017">
    <property type="protein sequence ID" value="GLQ93045.1"/>
    <property type="molecule type" value="Genomic_DNA"/>
</dbReference>
<evidence type="ECO:0000256" key="12">
    <source>
        <dbReference type="ARBA" id="ARBA00023136"/>
    </source>
</evidence>
<evidence type="ECO:0000256" key="5">
    <source>
        <dbReference type="ARBA" id="ARBA00022645"/>
    </source>
</evidence>
<evidence type="ECO:0000313" key="21">
    <source>
        <dbReference type="Proteomes" id="UP001156670"/>
    </source>
</evidence>
<keyword evidence="9 16" id="KW-0133">Cell shape</keyword>
<keyword evidence="6 16" id="KW-0645">Protease</keyword>
<dbReference type="Gene3D" id="3.30.450.330">
    <property type="match status" value="1"/>
</dbReference>
<dbReference type="PANTHER" id="PTHR30627:SF1">
    <property type="entry name" value="PEPTIDOGLYCAN D,D-TRANSPEPTIDASE FTSI"/>
    <property type="match status" value="1"/>
</dbReference>
<keyword evidence="7 16" id="KW-0812">Transmembrane</keyword>
<comment type="caution">
    <text evidence="20">The sequence shown here is derived from an EMBL/GenBank/DDBJ whole genome shotgun (WGS) entry which is preliminary data.</text>
</comment>
<feature type="region of interest" description="Disordered" evidence="17">
    <location>
        <begin position="1"/>
        <end position="22"/>
    </location>
</feature>
<gene>
    <name evidence="16 20" type="primary">ftsI</name>
    <name evidence="20" type="ORF">GCM10007901_19960</name>
</gene>
<evidence type="ECO:0000256" key="1">
    <source>
        <dbReference type="ARBA" id="ARBA00004370"/>
    </source>
</evidence>
<keyword evidence="11 16" id="KW-1133">Transmembrane helix</keyword>
<keyword evidence="12 16" id="KW-0472">Membrane</keyword>
<keyword evidence="8 16" id="KW-0378">Hydrolase</keyword>
<protein>
    <recommendedName>
        <fullName evidence="16">Peptidoglycan D,D-transpeptidase FtsI</fullName>
        <ecNumber evidence="16">3.4.16.4</ecNumber>
    </recommendedName>
    <alternativeName>
        <fullName evidence="16">Penicillin-binding protein 3</fullName>
        <shortName evidence="16">PBP-3</shortName>
    </alternativeName>
</protein>
<organism evidence="20 21">
    <name type="scientific">Dyella acidisoli</name>
    <dbReference type="NCBI Taxonomy" id="1867834"/>
    <lineage>
        <taxon>Bacteria</taxon>
        <taxon>Pseudomonadati</taxon>
        <taxon>Pseudomonadota</taxon>
        <taxon>Gammaproteobacteria</taxon>
        <taxon>Lysobacterales</taxon>
        <taxon>Rhodanobacteraceae</taxon>
        <taxon>Dyella</taxon>
    </lineage>
</organism>
<name>A0ABQ5XRC6_9GAMM</name>
<feature type="compositionally biased region" description="Basic residues" evidence="17">
    <location>
        <begin position="13"/>
        <end position="22"/>
    </location>
</feature>
<evidence type="ECO:0000259" key="18">
    <source>
        <dbReference type="Pfam" id="PF00905"/>
    </source>
</evidence>
<comment type="catalytic activity">
    <reaction evidence="16">
        <text>Preferential cleavage: (Ac)2-L-Lys-D-Ala-|-D-Ala. Also transpeptidation of peptidyl-alanyl moieties that are N-acyl substituents of D-alanine.</text>
        <dbReference type="EC" id="3.4.16.4"/>
    </reaction>
</comment>
<keyword evidence="2 16" id="KW-1003">Cell membrane</keyword>
<evidence type="ECO:0000256" key="13">
    <source>
        <dbReference type="ARBA" id="ARBA00023210"/>
    </source>
</evidence>
<dbReference type="Gene3D" id="3.90.1310.10">
    <property type="entry name" value="Penicillin-binding protein 2a (Domain 2)"/>
    <property type="match status" value="1"/>
</dbReference>
<keyword evidence="5 16" id="KW-0121">Carboxypeptidase</keyword>
<dbReference type="Pfam" id="PF03717">
    <property type="entry name" value="PBP_dimer"/>
    <property type="match status" value="1"/>
</dbReference>
<comment type="similarity">
    <text evidence="16">Belongs to the transpeptidase family. FtsI subfamily.</text>
</comment>
<keyword evidence="4 16" id="KW-0132">Cell division</keyword>
<evidence type="ECO:0000259" key="19">
    <source>
        <dbReference type="Pfam" id="PF03717"/>
    </source>
</evidence>
<evidence type="ECO:0000256" key="16">
    <source>
        <dbReference type="HAMAP-Rule" id="MF_02080"/>
    </source>
</evidence>
<keyword evidence="13 16" id="KW-0717">Septation</keyword>
<comment type="pathway">
    <text evidence="16">Cell wall biogenesis; peptidoglycan biosynthesis.</text>
</comment>
<evidence type="ECO:0000256" key="14">
    <source>
        <dbReference type="ARBA" id="ARBA00023306"/>
    </source>
</evidence>
<sequence length="608" mass="64795">MNRLQHAMAPKPSSRRKGAGPSTRRRMLLVISLLGIASLGLMARAFDLQVVRKQFYQDQGDARFLRVVPIAVSRGTIFDRNGEPLAVSTPMVSITCVPSEVLDNADRIPALAQALGTNADELKSYLEQRADRDFAYLRRQMSPEAAQAVLALGVPGVNGQREYKRYYPSGEVTAHVLGFTNIDDHGQEGLELAFDNWLAGKPGAKRVIRDRMGRIVEDVEQVHAPQPGQNLTLSIDRRIQFLAYSELKKQLQDLDADSGEIVILDISTGEILAMVSLPTYNPNVVTGSPAAARRNRTVTDVVEPGSTMKTFTMAAGLSSGKYTPTSPMVDTGNGHWMFMGKDIRDVESGGNGVLTPTGVLTKSSNIGAAKIGLSLDTKFLYDTYRAFGFGESTGSGFPGESVGLLRPGRSWRPIEKATMAYGYGLNVTPLQLAVAYATLADGGVMHTPTFIKGGSDAGKQIISPTIARELVDMLETVTAPGGSATRAQIANYIVAGKTGTAHLASGGGYAKNSYNSLFAGIVPATDPRLIGVVVINNPKKNVYYGGVVSAPVFQSVMTGALRLLDVPPDNIGRWYVGGPLQAGGGLAGTAPPQNAQQDDQSAVEAVEP</sequence>
<dbReference type="InterPro" id="IPR005311">
    <property type="entry name" value="PBP_dimer"/>
</dbReference>
<dbReference type="Pfam" id="PF00905">
    <property type="entry name" value="Transpeptidase"/>
    <property type="match status" value="1"/>
</dbReference>
<dbReference type="InterPro" id="IPR036138">
    <property type="entry name" value="PBP_dimer_sf"/>
</dbReference>
<dbReference type="InterPro" id="IPR001460">
    <property type="entry name" value="PCN-bd_Tpept"/>
</dbReference>
<dbReference type="Gene3D" id="3.40.710.10">
    <property type="entry name" value="DD-peptidase/beta-lactamase superfamily"/>
    <property type="match status" value="1"/>
</dbReference>
<dbReference type="InterPro" id="IPR037532">
    <property type="entry name" value="FtsI_transpept"/>
</dbReference>
<dbReference type="PANTHER" id="PTHR30627">
    <property type="entry name" value="PEPTIDOGLYCAN D,D-TRANSPEPTIDASE"/>
    <property type="match status" value="1"/>
</dbReference>
<evidence type="ECO:0000256" key="6">
    <source>
        <dbReference type="ARBA" id="ARBA00022670"/>
    </source>
</evidence>
<keyword evidence="3 16" id="KW-0997">Cell inner membrane</keyword>
<dbReference type="SUPFAM" id="SSF56519">
    <property type="entry name" value="Penicillin binding protein dimerisation domain"/>
    <property type="match status" value="1"/>
</dbReference>
<evidence type="ECO:0000256" key="7">
    <source>
        <dbReference type="ARBA" id="ARBA00022692"/>
    </source>
</evidence>
<proteinExistence type="inferred from homology"/>
<dbReference type="InterPro" id="IPR012338">
    <property type="entry name" value="Beta-lactam/transpept-like"/>
</dbReference>
<evidence type="ECO:0000256" key="15">
    <source>
        <dbReference type="ARBA" id="ARBA00023316"/>
    </source>
</evidence>
<dbReference type="HAMAP" id="MF_02080">
    <property type="entry name" value="FtsI_transpept"/>
    <property type="match status" value="1"/>
</dbReference>
<feature type="active site" description="Acyl-ester intermediate" evidence="16">
    <location>
        <position position="306"/>
    </location>
</feature>
<dbReference type="InterPro" id="IPR050515">
    <property type="entry name" value="Beta-lactam/transpept"/>
</dbReference>
<reference evidence="21" key="1">
    <citation type="journal article" date="2019" name="Int. J. Syst. Evol. Microbiol.">
        <title>The Global Catalogue of Microorganisms (GCM) 10K type strain sequencing project: providing services to taxonomists for standard genome sequencing and annotation.</title>
        <authorList>
            <consortium name="The Broad Institute Genomics Platform"/>
            <consortium name="The Broad Institute Genome Sequencing Center for Infectious Disease"/>
            <person name="Wu L."/>
            <person name="Ma J."/>
        </authorList>
    </citation>
    <scope>NUCLEOTIDE SEQUENCE [LARGE SCALE GENOMIC DNA]</scope>
    <source>
        <strain evidence="21">NBRC 111980</strain>
    </source>
</reference>
<evidence type="ECO:0000256" key="9">
    <source>
        <dbReference type="ARBA" id="ARBA00022960"/>
    </source>
</evidence>